<accession>W6MKP1</accession>
<dbReference type="InterPro" id="IPR015424">
    <property type="entry name" value="PyrdxlP-dep_Trfase"/>
</dbReference>
<evidence type="ECO:0000256" key="4">
    <source>
        <dbReference type="ARBA" id="ARBA00012919"/>
    </source>
</evidence>
<evidence type="ECO:0000313" key="9">
    <source>
        <dbReference type="Proteomes" id="UP000019384"/>
    </source>
</evidence>
<proteinExistence type="inferred from homology"/>
<dbReference type="OrthoDB" id="10261433at2759"/>
<evidence type="ECO:0000256" key="7">
    <source>
        <dbReference type="RuleBase" id="RU003560"/>
    </source>
</evidence>
<evidence type="ECO:0000256" key="3">
    <source>
        <dbReference type="ARBA" id="ARBA00008954"/>
    </source>
</evidence>
<comment type="cofactor">
    <cofactor evidence="1">
        <name>pyridoxal 5'-phosphate</name>
        <dbReference type="ChEBI" id="CHEBI:597326"/>
    </cofactor>
</comment>
<dbReference type="Proteomes" id="UP000019384">
    <property type="component" value="Unassembled WGS sequence"/>
</dbReference>
<evidence type="ECO:0000256" key="5">
    <source>
        <dbReference type="ARBA" id="ARBA00021753"/>
    </source>
</evidence>
<sequence>MAPVSESSGDMTSETSRYSMHRSLASEPHMVDHAKGSYLYLSSGKKILDGCGGAAVVSVGHADDGIVAALKDQLETVHYVHTLDYTTRAAEAVANQMLKPYKGTLAKAYFVNSGSEANEAAMKMAVQYFYETGKPQKTEFISRLQSYHGNCLGGLSLSSHVSRRAPFEGVLSDHVHFVSPANEYRYKAEDQTTAQYVEQLANELENKILEIGQNKIAAFVAETIVGATSGCMTAPAGYFKAIRAVCEKYDVLLILDEIMCGSGRTGTFFAWEQEDVVPDIVTCGKALSGGYGPLSACICTPKIIEGLEMGSKAFNNGHTYQAFPLSCRAGLAVLKKVEEENLLKNVKSKGQYLSSELKKALKDSKIVGNIRGRGLFWGIEFVSDISTKSPFDPLLKVGPTIQSMAWQSGVAVYPGTGTVDGKFGDHILISPMFNVTEEEIDIIVSAVSKSVYEFENSL</sequence>
<reference evidence="8" key="1">
    <citation type="submission" date="2013-12" db="EMBL/GenBank/DDBJ databases">
        <authorList>
            <person name="Genoscope - CEA"/>
        </authorList>
    </citation>
    <scope>NUCLEOTIDE SEQUENCE</scope>
    <source>
        <strain evidence="8">CBS 1993</strain>
    </source>
</reference>
<dbReference type="HOGENOM" id="CLU_016922_4_0_1"/>
<dbReference type="PIRSF" id="PIRSF000521">
    <property type="entry name" value="Transaminase_4ab_Lys_Orn"/>
    <property type="match status" value="1"/>
</dbReference>
<dbReference type="AlphaFoldDB" id="W6MKP1"/>
<dbReference type="NCBIfam" id="NF005685">
    <property type="entry name" value="PRK07483.1"/>
    <property type="match status" value="1"/>
</dbReference>
<dbReference type="PANTHER" id="PTHR43094:SF1">
    <property type="entry name" value="AMINOTRANSFERASE CLASS-III"/>
    <property type="match status" value="1"/>
</dbReference>
<dbReference type="Pfam" id="PF00202">
    <property type="entry name" value="Aminotran_3"/>
    <property type="match status" value="1"/>
</dbReference>
<dbReference type="GO" id="GO:0003992">
    <property type="term" value="F:N2-acetyl-L-ornithine:2-oxoglutarate 5-aminotransferase activity"/>
    <property type="evidence" value="ECO:0007669"/>
    <property type="project" value="UniProtKB-EC"/>
</dbReference>
<dbReference type="SUPFAM" id="SSF53383">
    <property type="entry name" value="PLP-dependent transferases"/>
    <property type="match status" value="1"/>
</dbReference>
<dbReference type="PANTHER" id="PTHR43094">
    <property type="entry name" value="AMINOTRANSFERASE"/>
    <property type="match status" value="1"/>
</dbReference>
<evidence type="ECO:0000256" key="6">
    <source>
        <dbReference type="ARBA" id="ARBA00022898"/>
    </source>
</evidence>
<protein>
    <recommendedName>
        <fullName evidence="5">Acetylornithine aminotransferase, mitochondrial</fullName>
        <ecNumber evidence="4">2.6.1.11</ecNumber>
    </recommendedName>
</protein>
<dbReference type="CDD" id="cd00610">
    <property type="entry name" value="OAT_like"/>
    <property type="match status" value="1"/>
</dbReference>
<dbReference type="FunFam" id="3.40.640.10:FF:000004">
    <property type="entry name" value="Acetylornithine aminotransferase"/>
    <property type="match status" value="1"/>
</dbReference>
<dbReference type="GeneID" id="34518712"/>
<dbReference type="Gene3D" id="3.40.640.10">
    <property type="entry name" value="Type I PLP-dependent aspartate aminotransferase-like (Major domain)"/>
    <property type="match status" value="1"/>
</dbReference>
<dbReference type="InterPro" id="IPR015422">
    <property type="entry name" value="PyrdxlP-dep_Trfase_small"/>
</dbReference>
<organism evidence="8 9">
    <name type="scientific">Kuraishia capsulata CBS 1993</name>
    <dbReference type="NCBI Taxonomy" id="1382522"/>
    <lineage>
        <taxon>Eukaryota</taxon>
        <taxon>Fungi</taxon>
        <taxon>Dikarya</taxon>
        <taxon>Ascomycota</taxon>
        <taxon>Saccharomycotina</taxon>
        <taxon>Pichiomycetes</taxon>
        <taxon>Pichiales</taxon>
        <taxon>Pichiaceae</taxon>
        <taxon>Kuraishia</taxon>
    </lineage>
</organism>
<dbReference type="InterPro" id="IPR005814">
    <property type="entry name" value="Aminotrans_3"/>
</dbReference>
<dbReference type="Gene3D" id="3.90.1150.10">
    <property type="entry name" value="Aspartate Aminotransferase, domain 1"/>
    <property type="match status" value="1"/>
</dbReference>
<keyword evidence="9" id="KW-1185">Reference proteome</keyword>
<dbReference type="EMBL" id="HG793126">
    <property type="protein sequence ID" value="CDK25312.1"/>
    <property type="molecule type" value="Genomic_DNA"/>
</dbReference>
<dbReference type="STRING" id="1382522.W6MKP1"/>
<gene>
    <name evidence="8" type="ORF">KUCA_T00001281001</name>
</gene>
<name>W6MKP1_9ASCO</name>
<comment type="pathway">
    <text evidence="2">Amino-acid biosynthesis; L-arginine biosynthesis; N(2)-acetyl-L-ornithine from L-glutamate: step 4/4.</text>
</comment>
<dbReference type="GO" id="GO:0030170">
    <property type="term" value="F:pyridoxal phosphate binding"/>
    <property type="evidence" value="ECO:0007669"/>
    <property type="project" value="InterPro"/>
</dbReference>
<comment type="similarity">
    <text evidence="3 7">Belongs to the class-III pyridoxal-phosphate-dependent aminotransferase family.</text>
</comment>
<evidence type="ECO:0000313" key="8">
    <source>
        <dbReference type="EMBL" id="CDK25312.1"/>
    </source>
</evidence>
<dbReference type="EC" id="2.6.1.11" evidence="4"/>
<evidence type="ECO:0000256" key="2">
    <source>
        <dbReference type="ARBA" id="ARBA00005024"/>
    </source>
</evidence>
<reference evidence="8" key="2">
    <citation type="submission" date="2014-02" db="EMBL/GenBank/DDBJ databases">
        <title>Complete DNA sequence of /Kuraishia capsulata/ illustrates novel genomic features among budding yeasts (/Saccharomycotina/).</title>
        <authorList>
            <person name="Morales L."/>
            <person name="Noel B."/>
            <person name="Porcel B."/>
            <person name="Marcet-Houben M."/>
            <person name="Hullo M-F."/>
            <person name="Sacerdot C."/>
            <person name="Tekaia F."/>
            <person name="Leh-Louis V."/>
            <person name="Despons L."/>
            <person name="Khanna V."/>
            <person name="Aury J-M."/>
            <person name="Barbe V."/>
            <person name="Couloux A."/>
            <person name="Labadie K."/>
            <person name="Pelletier E."/>
            <person name="Souciet J-L."/>
            <person name="Boekhout T."/>
            <person name="Gabaldon T."/>
            <person name="Wincker P."/>
            <person name="Dujon B."/>
        </authorList>
    </citation>
    <scope>NUCLEOTIDE SEQUENCE</scope>
    <source>
        <strain evidence="8">CBS 1993</strain>
    </source>
</reference>
<dbReference type="InterPro" id="IPR015421">
    <property type="entry name" value="PyrdxlP-dep_Trfase_major"/>
</dbReference>
<dbReference type="RefSeq" id="XP_022457324.1">
    <property type="nucleotide sequence ID" value="XM_022603443.1"/>
</dbReference>
<dbReference type="GO" id="GO:0005829">
    <property type="term" value="C:cytosol"/>
    <property type="evidence" value="ECO:0007669"/>
    <property type="project" value="TreeGrafter"/>
</dbReference>
<evidence type="ECO:0000256" key="1">
    <source>
        <dbReference type="ARBA" id="ARBA00001933"/>
    </source>
</evidence>
<keyword evidence="6 7" id="KW-0663">Pyridoxal phosphate</keyword>